<feature type="domain" description="Thioredoxin" evidence="2">
    <location>
        <begin position="27"/>
        <end position="178"/>
    </location>
</feature>
<dbReference type="SUPFAM" id="SSF52833">
    <property type="entry name" value="Thioredoxin-like"/>
    <property type="match status" value="1"/>
</dbReference>
<evidence type="ECO:0000256" key="1">
    <source>
        <dbReference type="SAM" id="SignalP"/>
    </source>
</evidence>
<dbReference type="InterPro" id="IPR013766">
    <property type="entry name" value="Thioredoxin_domain"/>
</dbReference>
<dbReference type="RefSeq" id="WP_204735209.1">
    <property type="nucleotide sequence ID" value="NZ_JAVDWE010000017.1"/>
</dbReference>
<sequence length="208" mass="22348">MQRRPLLALAAFSPLGTMLVTPAFAAPGVGQTAPDFTLSDTTGKPVKLSDFKGKTVVLEWNNPGCPFVRKHYQGNMQALQKEATGQGVVWLAINSTRDDSADYQSPQQLGRWMTEQKASPTATLMDEDGKVGEAYAARVTPHMYIVNPQGLLVYAGGIDSIPSARVDDIQKATNYVRQGLTELRAGKPVSVATSRAYGCGIKYKNGAA</sequence>
<gene>
    <name evidence="3" type="ORF">J2X09_004674</name>
</gene>
<dbReference type="InterPro" id="IPR036249">
    <property type="entry name" value="Thioredoxin-like_sf"/>
</dbReference>
<evidence type="ECO:0000313" key="4">
    <source>
        <dbReference type="Proteomes" id="UP001265550"/>
    </source>
</evidence>
<dbReference type="CDD" id="cd02969">
    <property type="entry name" value="PRX_like1"/>
    <property type="match status" value="1"/>
</dbReference>
<evidence type="ECO:0000313" key="3">
    <source>
        <dbReference type="EMBL" id="MDR7096917.1"/>
    </source>
</evidence>
<evidence type="ECO:0000259" key="2">
    <source>
        <dbReference type="PROSITE" id="PS51352"/>
    </source>
</evidence>
<dbReference type="Proteomes" id="UP001265550">
    <property type="component" value="Unassembled WGS sequence"/>
</dbReference>
<dbReference type="PROSITE" id="PS51352">
    <property type="entry name" value="THIOREDOXIN_2"/>
    <property type="match status" value="1"/>
</dbReference>
<organism evidence="3 4">
    <name type="scientific">Hydrogenophaga laconesensis</name>
    <dbReference type="NCBI Taxonomy" id="1805971"/>
    <lineage>
        <taxon>Bacteria</taxon>
        <taxon>Pseudomonadati</taxon>
        <taxon>Pseudomonadota</taxon>
        <taxon>Betaproteobacteria</taxon>
        <taxon>Burkholderiales</taxon>
        <taxon>Comamonadaceae</taxon>
        <taxon>Hydrogenophaga</taxon>
    </lineage>
</organism>
<feature type="chain" id="PRO_5047100695" evidence="1">
    <location>
        <begin position="26"/>
        <end position="208"/>
    </location>
</feature>
<reference evidence="3 4" key="1">
    <citation type="submission" date="2023-07" db="EMBL/GenBank/DDBJ databases">
        <title>Sorghum-associated microbial communities from plants grown in Nebraska, USA.</title>
        <authorList>
            <person name="Schachtman D."/>
        </authorList>
    </citation>
    <scope>NUCLEOTIDE SEQUENCE [LARGE SCALE GENOMIC DNA]</scope>
    <source>
        <strain evidence="3 4">BE240</strain>
    </source>
</reference>
<dbReference type="PANTHER" id="PTHR43640:SF1">
    <property type="entry name" value="THIOREDOXIN-DEPENDENT PEROXIREDOXIN"/>
    <property type="match status" value="1"/>
</dbReference>
<dbReference type="Gene3D" id="3.40.30.10">
    <property type="entry name" value="Glutaredoxin"/>
    <property type="match status" value="1"/>
</dbReference>
<dbReference type="Pfam" id="PF00578">
    <property type="entry name" value="AhpC-TSA"/>
    <property type="match status" value="1"/>
</dbReference>
<dbReference type="InterPro" id="IPR000866">
    <property type="entry name" value="AhpC/TSA"/>
</dbReference>
<name>A0ABU1VHF5_9BURK</name>
<dbReference type="InterPro" id="IPR047262">
    <property type="entry name" value="PRX-like1"/>
</dbReference>
<proteinExistence type="predicted"/>
<dbReference type="EMBL" id="JAVDWE010000017">
    <property type="protein sequence ID" value="MDR7096917.1"/>
    <property type="molecule type" value="Genomic_DNA"/>
</dbReference>
<feature type="signal peptide" evidence="1">
    <location>
        <begin position="1"/>
        <end position="25"/>
    </location>
</feature>
<keyword evidence="1" id="KW-0732">Signal</keyword>
<dbReference type="PANTHER" id="PTHR43640">
    <property type="entry name" value="OS07G0260300 PROTEIN"/>
    <property type="match status" value="1"/>
</dbReference>
<keyword evidence="4" id="KW-1185">Reference proteome</keyword>
<comment type="caution">
    <text evidence="3">The sequence shown here is derived from an EMBL/GenBank/DDBJ whole genome shotgun (WGS) entry which is preliminary data.</text>
</comment>
<accession>A0ABU1VHF5</accession>
<protein>
    <submittedName>
        <fullName evidence="3">Peroxiredoxin</fullName>
    </submittedName>
</protein>